<gene>
    <name evidence="1" type="ORF">LCGC14_1372180</name>
</gene>
<reference evidence="1" key="1">
    <citation type="journal article" date="2015" name="Nature">
        <title>Complex archaea that bridge the gap between prokaryotes and eukaryotes.</title>
        <authorList>
            <person name="Spang A."/>
            <person name="Saw J.H."/>
            <person name="Jorgensen S.L."/>
            <person name="Zaremba-Niedzwiedzka K."/>
            <person name="Martijn J."/>
            <person name="Lind A.E."/>
            <person name="van Eijk R."/>
            <person name="Schleper C."/>
            <person name="Guy L."/>
            <person name="Ettema T.J."/>
        </authorList>
    </citation>
    <scope>NUCLEOTIDE SEQUENCE</scope>
</reference>
<proteinExistence type="predicted"/>
<comment type="caution">
    <text evidence="1">The sequence shown here is derived from an EMBL/GenBank/DDBJ whole genome shotgun (WGS) entry which is preliminary data.</text>
</comment>
<accession>A0A0F9KR24</accession>
<dbReference type="EMBL" id="LAZR01008675">
    <property type="protein sequence ID" value="KKM77226.1"/>
    <property type="molecule type" value="Genomic_DNA"/>
</dbReference>
<organism evidence="1">
    <name type="scientific">marine sediment metagenome</name>
    <dbReference type="NCBI Taxonomy" id="412755"/>
    <lineage>
        <taxon>unclassified sequences</taxon>
        <taxon>metagenomes</taxon>
        <taxon>ecological metagenomes</taxon>
    </lineage>
</organism>
<protein>
    <submittedName>
        <fullName evidence="1">Uncharacterized protein</fullName>
    </submittedName>
</protein>
<sequence length="152" mass="17930">MARIPRNYLSESLSLGTSLQSIARELRVSKRQVLAWQMTKPPKAFYEPIRNIARRTTYQYLRSGGVPPERAAAFRRVPHAEAIRDVAWIDNVIDTLFHDWNKQYRAYMRDPAGWIAKHPNKKIPHEMTRDDIRRLIEKGIRNGKSREEIENY</sequence>
<name>A0A0F9KR24_9ZZZZ</name>
<dbReference type="AlphaFoldDB" id="A0A0F9KR24"/>
<evidence type="ECO:0000313" key="1">
    <source>
        <dbReference type="EMBL" id="KKM77226.1"/>
    </source>
</evidence>